<dbReference type="InterPro" id="IPR052713">
    <property type="entry name" value="FeoA"/>
</dbReference>
<dbReference type="InterPro" id="IPR008988">
    <property type="entry name" value="Transcriptional_repressor_C"/>
</dbReference>
<reference evidence="3 4" key="1">
    <citation type="submission" date="2017-02" db="EMBL/GenBank/DDBJ databases">
        <title>Arcobacter caeni sp. nov, a new Arcobacter species isolated from reclaimed water.</title>
        <authorList>
            <person name="Figueras M.J."/>
            <person name="Perez-Cataluna A."/>
            <person name="Salas-Masso N."/>
        </authorList>
    </citation>
    <scope>NUCLEOTIDE SEQUENCE [LARGE SCALE GENOMIC DNA]</scope>
    <source>
        <strain evidence="3 4">RW17-10</strain>
    </source>
</reference>
<organism evidence="3 4">
    <name type="scientific">Arcobacter caeni</name>
    <dbReference type="NCBI Taxonomy" id="1912877"/>
    <lineage>
        <taxon>Bacteria</taxon>
        <taxon>Pseudomonadati</taxon>
        <taxon>Campylobacterota</taxon>
        <taxon>Epsilonproteobacteria</taxon>
        <taxon>Campylobacterales</taxon>
        <taxon>Arcobacteraceae</taxon>
        <taxon>Arcobacter</taxon>
    </lineage>
</organism>
<evidence type="ECO:0000313" key="4">
    <source>
        <dbReference type="Proteomes" id="UP000251135"/>
    </source>
</evidence>
<dbReference type="Pfam" id="PF04023">
    <property type="entry name" value="FeoA"/>
    <property type="match status" value="1"/>
</dbReference>
<gene>
    <name evidence="3" type="ORF">B0174_03550</name>
</gene>
<dbReference type="InterPro" id="IPR007167">
    <property type="entry name" value="Fe-transptr_FeoA-like"/>
</dbReference>
<keyword evidence="1" id="KW-0408">Iron</keyword>
<dbReference type="RefSeq" id="WP_108558280.1">
    <property type="nucleotide sequence ID" value="NZ_MUXE01000004.1"/>
</dbReference>
<name>A0A363D232_9BACT</name>
<dbReference type="GO" id="GO:0046914">
    <property type="term" value="F:transition metal ion binding"/>
    <property type="evidence" value="ECO:0007669"/>
    <property type="project" value="InterPro"/>
</dbReference>
<proteinExistence type="predicted"/>
<accession>A0A363D232</accession>
<sequence>MTLNQLKINESATITAINCDEILKDRLYSFGISKGIKVTIVEFTLTKSTIEIKVNQSKIALRLNEAAKIEVTRD</sequence>
<dbReference type="OrthoDB" id="5340000at2"/>
<evidence type="ECO:0000313" key="3">
    <source>
        <dbReference type="EMBL" id="PUE65410.1"/>
    </source>
</evidence>
<dbReference type="EMBL" id="MUXE01000004">
    <property type="protein sequence ID" value="PUE65410.1"/>
    <property type="molecule type" value="Genomic_DNA"/>
</dbReference>
<dbReference type="Proteomes" id="UP000251135">
    <property type="component" value="Unassembled WGS sequence"/>
</dbReference>
<protein>
    <submittedName>
        <fullName evidence="3">Iron transporter</fullName>
    </submittedName>
</protein>
<dbReference type="SMART" id="SM00899">
    <property type="entry name" value="FeoA"/>
    <property type="match status" value="1"/>
</dbReference>
<keyword evidence="4" id="KW-1185">Reference proteome</keyword>
<dbReference type="InterPro" id="IPR038157">
    <property type="entry name" value="FeoA_core_dom"/>
</dbReference>
<evidence type="ECO:0000259" key="2">
    <source>
        <dbReference type="SMART" id="SM00899"/>
    </source>
</evidence>
<dbReference type="AlphaFoldDB" id="A0A363D232"/>
<evidence type="ECO:0000256" key="1">
    <source>
        <dbReference type="ARBA" id="ARBA00023004"/>
    </source>
</evidence>
<comment type="caution">
    <text evidence="3">The sequence shown here is derived from an EMBL/GenBank/DDBJ whole genome shotgun (WGS) entry which is preliminary data.</text>
</comment>
<dbReference type="PANTHER" id="PTHR42954">
    <property type="entry name" value="FE(2+) TRANSPORT PROTEIN A"/>
    <property type="match status" value="1"/>
</dbReference>
<feature type="domain" description="Ferrous iron transporter FeoA-like" evidence="2">
    <location>
        <begin position="1"/>
        <end position="73"/>
    </location>
</feature>
<dbReference type="Gene3D" id="2.30.30.90">
    <property type="match status" value="1"/>
</dbReference>
<dbReference type="SUPFAM" id="SSF50037">
    <property type="entry name" value="C-terminal domain of transcriptional repressors"/>
    <property type="match status" value="1"/>
</dbReference>
<dbReference type="PANTHER" id="PTHR42954:SF2">
    <property type="entry name" value="FE(2+) TRANSPORT PROTEIN A"/>
    <property type="match status" value="1"/>
</dbReference>